<evidence type="ECO:0000256" key="14">
    <source>
        <dbReference type="ARBA" id="ARBA00038000"/>
    </source>
</evidence>
<proteinExistence type="inferred from homology"/>
<dbReference type="SMART" id="SM00382">
    <property type="entry name" value="AAA"/>
    <property type="match status" value="2"/>
</dbReference>
<dbReference type="EMBL" id="BOPO01000112">
    <property type="protein sequence ID" value="GIL30092.1"/>
    <property type="molecule type" value="Genomic_DNA"/>
</dbReference>
<dbReference type="PROSITE" id="PS50893">
    <property type="entry name" value="ABC_TRANSPORTER_2"/>
    <property type="match status" value="1"/>
</dbReference>
<keyword evidence="3" id="KW-0479">Metal-binding</keyword>
<evidence type="ECO:0000259" key="17">
    <source>
        <dbReference type="PROSITE" id="PS50893"/>
    </source>
</evidence>
<evidence type="ECO:0000256" key="16">
    <source>
        <dbReference type="ARBA" id="ARBA00042156"/>
    </source>
</evidence>
<dbReference type="PANTHER" id="PTHR43152">
    <property type="entry name" value="UVRABC SYSTEM PROTEIN A"/>
    <property type="match status" value="1"/>
</dbReference>
<dbReference type="InterPro" id="IPR003593">
    <property type="entry name" value="AAA+_ATPase"/>
</dbReference>
<keyword evidence="5" id="KW-0547">Nucleotide-binding</keyword>
<dbReference type="InterPro" id="IPR017871">
    <property type="entry name" value="ABC_transporter-like_CS"/>
</dbReference>
<dbReference type="Pfam" id="PF00005">
    <property type="entry name" value="ABC_tran"/>
    <property type="match status" value="1"/>
</dbReference>
<keyword evidence="11" id="KW-0267">Excision nuclease</keyword>
<evidence type="ECO:0000313" key="18">
    <source>
        <dbReference type="EMBL" id="GIL30092.1"/>
    </source>
</evidence>
<evidence type="ECO:0000256" key="1">
    <source>
        <dbReference type="ARBA" id="ARBA00004496"/>
    </source>
</evidence>
<dbReference type="GO" id="GO:0004518">
    <property type="term" value="F:nuclease activity"/>
    <property type="evidence" value="ECO:0007669"/>
    <property type="project" value="UniProtKB-KW"/>
</dbReference>
<keyword evidence="12" id="KW-0238">DNA-binding</keyword>
<comment type="similarity">
    <text evidence="14">Belongs to the ABC transporter superfamily. UvrA family.</text>
</comment>
<evidence type="ECO:0000256" key="9">
    <source>
        <dbReference type="ARBA" id="ARBA00022833"/>
    </source>
</evidence>
<keyword evidence="19" id="KW-1185">Reference proteome</keyword>
<dbReference type="GO" id="GO:0006281">
    <property type="term" value="P:DNA repair"/>
    <property type="evidence" value="ECO:0007669"/>
    <property type="project" value="UniProtKB-KW"/>
</dbReference>
<evidence type="ECO:0000256" key="4">
    <source>
        <dbReference type="ARBA" id="ARBA00022737"/>
    </source>
</evidence>
<evidence type="ECO:0000256" key="3">
    <source>
        <dbReference type="ARBA" id="ARBA00022723"/>
    </source>
</evidence>
<evidence type="ECO:0000256" key="7">
    <source>
        <dbReference type="ARBA" id="ARBA00022769"/>
    </source>
</evidence>
<feature type="domain" description="ABC transporter" evidence="17">
    <location>
        <begin position="435"/>
        <end position="730"/>
    </location>
</feature>
<dbReference type="GO" id="GO:0016887">
    <property type="term" value="F:ATP hydrolysis activity"/>
    <property type="evidence" value="ECO:0007669"/>
    <property type="project" value="InterPro"/>
</dbReference>
<keyword evidence="4" id="KW-0677">Repeat</keyword>
<dbReference type="PANTHER" id="PTHR43152:SF3">
    <property type="entry name" value="UVRABC SYSTEM PROTEIN A"/>
    <property type="match status" value="1"/>
</dbReference>
<dbReference type="RefSeq" id="WP_263975148.1">
    <property type="nucleotide sequence ID" value="NZ_BOPO01000112.1"/>
</dbReference>
<evidence type="ECO:0000256" key="5">
    <source>
        <dbReference type="ARBA" id="ARBA00022741"/>
    </source>
</evidence>
<dbReference type="InterPro" id="IPR003439">
    <property type="entry name" value="ABC_transporter-like_ATP-bd"/>
</dbReference>
<keyword evidence="7" id="KW-0228">DNA excision</keyword>
<dbReference type="GO" id="GO:0005737">
    <property type="term" value="C:cytoplasm"/>
    <property type="evidence" value="ECO:0007669"/>
    <property type="project" value="UniProtKB-SubCell"/>
</dbReference>
<comment type="caution">
    <text evidence="18">The sequence shown here is derived from an EMBL/GenBank/DDBJ whole genome shotgun (WGS) entry which is preliminary data.</text>
</comment>
<dbReference type="PROSITE" id="PS00211">
    <property type="entry name" value="ABC_TRANSPORTER_1"/>
    <property type="match status" value="1"/>
</dbReference>
<gene>
    <name evidence="18" type="ORF">NUM_53460</name>
</gene>
<evidence type="ECO:0000256" key="2">
    <source>
        <dbReference type="ARBA" id="ARBA00022490"/>
    </source>
</evidence>
<keyword evidence="6" id="KW-0227">DNA damage</keyword>
<dbReference type="AlphaFoldDB" id="A0A8J4AIS6"/>
<comment type="subcellular location">
    <subcellularLocation>
        <location evidence="1">Cytoplasm</location>
    </subcellularLocation>
</comment>
<evidence type="ECO:0000256" key="13">
    <source>
        <dbReference type="ARBA" id="ARBA00023204"/>
    </source>
</evidence>
<keyword evidence="9" id="KW-0862">Zinc</keyword>
<protein>
    <recommendedName>
        <fullName evidence="15">UvrABC system protein A</fullName>
    </recommendedName>
    <alternativeName>
        <fullName evidence="16">Excinuclease ABC subunit A</fullName>
    </alternativeName>
</protein>
<dbReference type="SUPFAM" id="SSF52540">
    <property type="entry name" value="P-loop containing nucleoside triphosphate hydrolases"/>
    <property type="match status" value="3"/>
</dbReference>
<sequence length="745" mass="78220">MADIVVTRARTHNLRDVSVRVPHGRLTVVTGVSGSGKSSLVFGTIAAEAQRALADTYPAFVRHRLPRQERPDADAIEHLTPAVVVDQRPVGGGARSTVGTMTDVHPTLRVLFSRYGSPSAGESNRYSFNDPAGMCPGCEGLGTVATVDVARVLDETRSLDDGAIRFPPYRVGSTAWQIYARSGLFDPDRPVAAFPAADRDLLLHGEGFTVQRTTPAGGVYRNRYEGLVPGITRRYLRAGADKQRLADGFVTRGRCPDCGGARVNAAARASRIDGRSIADLTALEIGELTPLLAGMDNPVAAAAVATLRRIEQVGLGYLTLDRATPTLSGGEAQRLKTVRYLGSALTGMTYVFDEPSAGLHPRDVERLIDLLHALRDNGNTVLVVEHDPAVTRAADHVVDLGPGAGAAGGRIVYAGPVDALRAADTATGRSLARRARITARHRTPTGHLPVRGGRHNLAGGTIEVPTGVLTVVTGVAGAGKSTLVRELAAQYPDAVVVDQGPVAGSVRSTPATHLAVLDPLRRMFATAHGVPAGLFSFNSTGACPRCDGRGEIRTDLAFLDPVTVLCEACGGSRYSPEALAYRVAGMTIVDVLALTTEQAVDRLTDPAVRRRLAPAVAVGRGYLTLGQPLSTLSGGERQRLKLAGELSAHGTVYLLDEPTTGLSPTDVDVLLHVLDGLVDNGNTVVVAEHDLAVVRHADHVIDLGPGAGRHGGRVVFAGPVGALAAAPGSYTAEYLRHELALAPRG</sequence>
<dbReference type="Gene3D" id="1.20.1580.10">
    <property type="entry name" value="ABC transporter ATPase like domain"/>
    <property type="match status" value="2"/>
</dbReference>
<dbReference type="Proteomes" id="UP000614996">
    <property type="component" value="Unassembled WGS sequence"/>
</dbReference>
<keyword evidence="10" id="KW-0067">ATP-binding</keyword>
<name>A0A8J4AIS6_9ACTN</name>
<evidence type="ECO:0000256" key="10">
    <source>
        <dbReference type="ARBA" id="ARBA00022840"/>
    </source>
</evidence>
<dbReference type="GO" id="GO:0005524">
    <property type="term" value="F:ATP binding"/>
    <property type="evidence" value="ECO:0007669"/>
    <property type="project" value="UniProtKB-KW"/>
</dbReference>
<organism evidence="18 19">
    <name type="scientific">Actinocatenispora comari</name>
    <dbReference type="NCBI Taxonomy" id="2807577"/>
    <lineage>
        <taxon>Bacteria</taxon>
        <taxon>Bacillati</taxon>
        <taxon>Actinomycetota</taxon>
        <taxon>Actinomycetes</taxon>
        <taxon>Micromonosporales</taxon>
        <taxon>Micromonosporaceae</taxon>
        <taxon>Actinocatenispora</taxon>
    </lineage>
</organism>
<evidence type="ECO:0000313" key="19">
    <source>
        <dbReference type="Proteomes" id="UP000614996"/>
    </source>
</evidence>
<evidence type="ECO:0000256" key="6">
    <source>
        <dbReference type="ARBA" id="ARBA00022763"/>
    </source>
</evidence>
<dbReference type="InterPro" id="IPR027417">
    <property type="entry name" value="P-loop_NTPase"/>
</dbReference>
<keyword evidence="2" id="KW-0963">Cytoplasm</keyword>
<dbReference type="InterPro" id="IPR041552">
    <property type="entry name" value="UvrA_DNA-bd"/>
</dbReference>
<evidence type="ECO:0000256" key="8">
    <source>
        <dbReference type="ARBA" id="ARBA00022771"/>
    </source>
</evidence>
<accession>A0A8J4AIS6</accession>
<reference evidence="19" key="1">
    <citation type="journal article" date="2021" name="Int. J. Syst. Evol. Microbiol.">
        <title>Actinocatenispora comari sp. nov., an endophytic actinomycete isolated from aerial parts of Comarum salesowianum.</title>
        <authorList>
            <person name="Oyunbileg N."/>
            <person name="Iizaka Y."/>
            <person name="Hamada M."/>
            <person name="Davaapurev B.O."/>
            <person name="Fukumoto A."/>
            <person name="Tsetseg B."/>
            <person name="Kato F."/>
            <person name="Tamura T."/>
            <person name="Batkhuu J."/>
            <person name="Anzai Y."/>
        </authorList>
    </citation>
    <scope>NUCLEOTIDE SEQUENCE [LARGE SCALE GENOMIC DNA]</scope>
    <source>
        <strain evidence="19">NUM-2625</strain>
    </source>
</reference>
<dbReference type="Gene3D" id="1.10.8.280">
    <property type="entry name" value="ABC transporter ATPase domain-like"/>
    <property type="match status" value="1"/>
</dbReference>
<keyword evidence="8" id="KW-0863">Zinc-finger</keyword>
<dbReference type="GO" id="GO:0003677">
    <property type="term" value="F:DNA binding"/>
    <property type="evidence" value="ECO:0007669"/>
    <property type="project" value="UniProtKB-KW"/>
</dbReference>
<evidence type="ECO:0000256" key="15">
    <source>
        <dbReference type="ARBA" id="ARBA00039316"/>
    </source>
</evidence>
<evidence type="ECO:0000256" key="12">
    <source>
        <dbReference type="ARBA" id="ARBA00023125"/>
    </source>
</evidence>
<evidence type="ECO:0000256" key="11">
    <source>
        <dbReference type="ARBA" id="ARBA00022881"/>
    </source>
</evidence>
<dbReference type="GO" id="GO:0008270">
    <property type="term" value="F:zinc ion binding"/>
    <property type="evidence" value="ECO:0007669"/>
    <property type="project" value="UniProtKB-KW"/>
</dbReference>
<dbReference type="Gene3D" id="3.40.50.300">
    <property type="entry name" value="P-loop containing nucleotide triphosphate hydrolases"/>
    <property type="match status" value="2"/>
</dbReference>
<keyword evidence="13" id="KW-0234">DNA repair</keyword>
<dbReference type="Pfam" id="PF17755">
    <property type="entry name" value="UvrA_DNA-bind"/>
    <property type="match status" value="1"/>
</dbReference>